<feature type="binding site" evidence="11">
    <location>
        <position position="153"/>
    </location>
    <ligand>
        <name>pyridoxal 5'-phosphate</name>
        <dbReference type="ChEBI" id="CHEBI:597326"/>
    </ligand>
</feature>
<comment type="caution">
    <text evidence="14">The sequence shown here is derived from an EMBL/GenBank/DDBJ whole genome shotgun (WGS) entry which is preliminary data.</text>
</comment>
<dbReference type="InterPro" id="IPR020578">
    <property type="entry name" value="Aminotrans_V_PyrdxlP_BS"/>
</dbReference>
<dbReference type="SUPFAM" id="SSF53383">
    <property type="entry name" value="PLP-dependent transferases"/>
    <property type="match status" value="1"/>
</dbReference>
<dbReference type="Proteomes" id="UP001144204">
    <property type="component" value="Unassembled WGS sequence"/>
</dbReference>
<dbReference type="InterPro" id="IPR015424">
    <property type="entry name" value="PyrdxlP-dep_Trfase"/>
</dbReference>
<keyword evidence="5 11" id="KW-0028">Amino-acid biosynthesis</keyword>
<comment type="catalytic activity">
    <reaction evidence="9 11">
        <text>4-(phosphooxy)-L-threonine + 2-oxoglutarate = (R)-3-hydroxy-2-oxo-4-phosphooxybutanoate + L-glutamate</text>
        <dbReference type="Rhea" id="RHEA:16573"/>
        <dbReference type="ChEBI" id="CHEBI:16810"/>
        <dbReference type="ChEBI" id="CHEBI:29985"/>
        <dbReference type="ChEBI" id="CHEBI:58452"/>
        <dbReference type="ChEBI" id="CHEBI:58538"/>
        <dbReference type="EC" id="2.6.1.52"/>
    </reaction>
</comment>
<comment type="similarity">
    <text evidence="3 11">Belongs to the class-V pyridoxal-phosphate-dependent aminotransferase family. SerC subfamily.</text>
</comment>
<keyword evidence="8 11" id="KW-0718">Serine biosynthesis</keyword>
<dbReference type="Gene3D" id="3.40.640.10">
    <property type="entry name" value="Type I PLP-dependent aspartate aminotransferase-like (Major domain)"/>
    <property type="match status" value="1"/>
</dbReference>
<dbReference type="InterPro" id="IPR000192">
    <property type="entry name" value="Aminotrans_V_dom"/>
</dbReference>
<dbReference type="NCBIfam" id="TIGR01364">
    <property type="entry name" value="serC_1"/>
    <property type="match status" value="1"/>
</dbReference>
<dbReference type="PANTHER" id="PTHR43247">
    <property type="entry name" value="PHOSPHOSERINE AMINOTRANSFERASE"/>
    <property type="match status" value="1"/>
</dbReference>
<feature type="binding site" evidence="11">
    <location>
        <begin position="237"/>
        <end position="238"/>
    </location>
    <ligand>
        <name>pyridoxal 5'-phosphate</name>
        <dbReference type="ChEBI" id="CHEBI:597326"/>
    </ligand>
</feature>
<evidence type="ECO:0000256" key="8">
    <source>
        <dbReference type="ARBA" id="ARBA00023299"/>
    </source>
</evidence>
<comment type="catalytic activity">
    <reaction evidence="10 11 12">
        <text>O-phospho-L-serine + 2-oxoglutarate = 3-phosphooxypyruvate + L-glutamate</text>
        <dbReference type="Rhea" id="RHEA:14329"/>
        <dbReference type="ChEBI" id="CHEBI:16810"/>
        <dbReference type="ChEBI" id="CHEBI:18110"/>
        <dbReference type="ChEBI" id="CHEBI:29985"/>
        <dbReference type="ChEBI" id="CHEBI:57524"/>
        <dbReference type="EC" id="2.6.1.52"/>
    </reaction>
</comment>
<dbReference type="PROSITE" id="PS00595">
    <property type="entry name" value="AA_TRANSFER_CLASS_5"/>
    <property type="match status" value="1"/>
</dbReference>
<dbReference type="GO" id="GO:0005737">
    <property type="term" value="C:cytoplasm"/>
    <property type="evidence" value="ECO:0007669"/>
    <property type="project" value="UniProtKB-SubCell"/>
</dbReference>
<reference evidence="14" key="1">
    <citation type="submission" date="2022-07" db="EMBL/GenBank/DDBJ databases">
        <authorList>
            <person name="Kouya T."/>
            <person name="Ishiyama Y."/>
        </authorList>
    </citation>
    <scope>NUCLEOTIDE SEQUENCE</scope>
    <source>
        <strain evidence="14">WR16-4</strain>
    </source>
</reference>
<dbReference type="PIRSF" id="PIRSF000525">
    <property type="entry name" value="SerC"/>
    <property type="match status" value="1"/>
</dbReference>
<dbReference type="AlphaFoldDB" id="A0A9W6B1Y3"/>
<comment type="pathway">
    <text evidence="2 11 12">Amino-acid biosynthesis; L-serine biosynthesis; L-serine from 3-phospho-D-glycerate: step 2/3.</text>
</comment>
<dbReference type="PANTHER" id="PTHR43247:SF1">
    <property type="entry name" value="PHOSPHOSERINE AMINOTRANSFERASE"/>
    <property type="match status" value="1"/>
</dbReference>
<dbReference type="InterPro" id="IPR015421">
    <property type="entry name" value="PyrdxlP-dep_Trfase_major"/>
</dbReference>
<gene>
    <name evidence="11 14" type="primary">serC</name>
    <name evidence="14" type="ORF">WR164_14280</name>
</gene>
<dbReference type="FunFam" id="3.40.640.10:FF:000010">
    <property type="entry name" value="Phosphoserine aminotransferase"/>
    <property type="match status" value="1"/>
</dbReference>
<evidence type="ECO:0000256" key="12">
    <source>
        <dbReference type="RuleBase" id="RU004505"/>
    </source>
</evidence>
<dbReference type="EC" id="2.6.1.52" evidence="11"/>
<comment type="subcellular location">
    <subcellularLocation>
        <location evidence="11">Cytoplasm</location>
    </subcellularLocation>
</comment>
<evidence type="ECO:0000313" key="15">
    <source>
        <dbReference type="Proteomes" id="UP001144204"/>
    </source>
</evidence>
<dbReference type="InterPro" id="IPR015422">
    <property type="entry name" value="PyrdxlP-dep_Trfase_small"/>
</dbReference>
<dbReference type="RefSeq" id="WP_286136988.1">
    <property type="nucleotide sequence ID" value="NZ_BRPL01000004.1"/>
</dbReference>
<evidence type="ECO:0000256" key="11">
    <source>
        <dbReference type="HAMAP-Rule" id="MF_00160"/>
    </source>
</evidence>
<keyword evidence="6 11" id="KW-0808">Transferase</keyword>
<feature type="binding site" evidence="11">
    <location>
        <position position="196"/>
    </location>
    <ligand>
        <name>pyridoxal 5'-phosphate</name>
        <dbReference type="ChEBI" id="CHEBI:597326"/>
    </ligand>
</feature>
<evidence type="ECO:0000313" key="14">
    <source>
        <dbReference type="EMBL" id="GLB47449.1"/>
    </source>
</evidence>
<dbReference type="FunFam" id="3.90.1150.10:FF:000006">
    <property type="entry name" value="Phosphoserine aminotransferase"/>
    <property type="match status" value="1"/>
</dbReference>
<evidence type="ECO:0000256" key="3">
    <source>
        <dbReference type="ARBA" id="ARBA00006904"/>
    </source>
</evidence>
<dbReference type="GO" id="GO:0006564">
    <property type="term" value="P:L-serine biosynthetic process"/>
    <property type="evidence" value="ECO:0007669"/>
    <property type="project" value="UniProtKB-UniRule"/>
</dbReference>
<protein>
    <recommendedName>
        <fullName evidence="11">Phosphoserine aminotransferase</fullName>
        <ecNumber evidence="11">2.6.1.52</ecNumber>
    </recommendedName>
    <alternativeName>
        <fullName evidence="11">Phosphohydroxythreonine aminotransferase</fullName>
        <shortName evidence="11">PSAT</shortName>
    </alternativeName>
</protein>
<evidence type="ECO:0000256" key="5">
    <source>
        <dbReference type="ARBA" id="ARBA00022605"/>
    </source>
</evidence>
<keyword evidence="4 11" id="KW-0032">Aminotransferase</keyword>
<comment type="cofactor">
    <cofactor evidence="11">
        <name>pyridoxal 5'-phosphate</name>
        <dbReference type="ChEBI" id="CHEBI:597326"/>
    </cofactor>
    <text evidence="11">Binds 1 pyridoxal phosphate per subunit.</text>
</comment>
<comment type="caution">
    <text evidence="11">Lacks conserved residue(s) required for the propagation of feature annotation.</text>
</comment>
<evidence type="ECO:0000259" key="13">
    <source>
        <dbReference type="Pfam" id="PF00266"/>
    </source>
</evidence>
<name>A0A9W6B1Y3_9LACO</name>
<keyword evidence="7 11" id="KW-0663">Pyridoxal phosphate</keyword>
<keyword evidence="15" id="KW-1185">Reference proteome</keyword>
<dbReference type="HAMAP" id="MF_00160">
    <property type="entry name" value="SerC_aminotrans_5"/>
    <property type="match status" value="1"/>
</dbReference>
<comment type="subunit">
    <text evidence="11">Homodimer.</text>
</comment>
<dbReference type="NCBIfam" id="NF003764">
    <property type="entry name" value="PRK05355.1"/>
    <property type="match status" value="1"/>
</dbReference>
<evidence type="ECO:0000256" key="2">
    <source>
        <dbReference type="ARBA" id="ARBA00005099"/>
    </source>
</evidence>
<feature type="binding site" evidence="11">
    <location>
        <begin position="76"/>
        <end position="77"/>
    </location>
    <ligand>
        <name>pyridoxal 5'-phosphate</name>
        <dbReference type="ChEBI" id="CHEBI:597326"/>
    </ligand>
</feature>
<evidence type="ECO:0000256" key="10">
    <source>
        <dbReference type="ARBA" id="ARBA00049007"/>
    </source>
</evidence>
<evidence type="ECO:0000256" key="4">
    <source>
        <dbReference type="ARBA" id="ARBA00022576"/>
    </source>
</evidence>
<dbReference type="Pfam" id="PF00266">
    <property type="entry name" value="Aminotran_5"/>
    <property type="match status" value="1"/>
</dbReference>
<accession>A0A9W6B1Y3</accession>
<dbReference type="GO" id="GO:0004648">
    <property type="term" value="F:O-phospho-L-serine:2-oxoglutarate aminotransferase activity"/>
    <property type="evidence" value="ECO:0007669"/>
    <property type="project" value="UniProtKB-UniRule"/>
</dbReference>
<evidence type="ECO:0000256" key="7">
    <source>
        <dbReference type="ARBA" id="ARBA00022898"/>
    </source>
</evidence>
<dbReference type="GO" id="GO:0030170">
    <property type="term" value="F:pyridoxal phosphate binding"/>
    <property type="evidence" value="ECO:0007669"/>
    <property type="project" value="UniProtKB-UniRule"/>
</dbReference>
<sequence>MSTVYNFSAGPGVLPAPVIKQIQKELTSFHGSGMSILEISHRSTLFENVIDNAKQDLKDLMQVPDNYQILFFQGGGTGQFAAAPMNLASKHHRLALLDSGHWASKAHDEAIKLGYQVDVLDSTKSEHYHELPHLSLTFNQKNDDYLHVTINNTIEGTTYHQINNPTHLPLVGDMSSNFLAERYSVKDFGMIFAGAQKNLGPAGVTIVIVRDDLLKKVPKIPSILDYSLFAKKNSLYNTPPVFSIYAAGLVLKWLKKQGGVDVMESHNRKQSKMMYDFLDQSKLFRNDVKPSDRSLTNTIFTTGDQKLDLQVAKEATQHGLMSIKGHRSVGGLRASFYNAMPTAGVQSLIDFLHDFEKKH</sequence>
<feature type="binding site" evidence="11">
    <location>
        <position position="173"/>
    </location>
    <ligand>
        <name>pyridoxal 5'-phosphate</name>
        <dbReference type="ChEBI" id="CHEBI:597326"/>
    </ligand>
</feature>
<keyword evidence="11" id="KW-0963">Cytoplasm</keyword>
<dbReference type="EMBL" id="BRPL01000004">
    <property type="protein sequence ID" value="GLB47449.1"/>
    <property type="molecule type" value="Genomic_DNA"/>
</dbReference>
<comment type="function">
    <text evidence="1 11">Catalyzes the reversible conversion of 3-phosphohydroxypyruvate to phosphoserine and of 3-hydroxy-2-oxo-4-phosphonooxybutanoate to phosphohydroxythreonine.</text>
</comment>
<organism evidence="14 15">
    <name type="scientific">Philodulcilactobacillus myokoensis</name>
    <dbReference type="NCBI Taxonomy" id="2929573"/>
    <lineage>
        <taxon>Bacteria</taxon>
        <taxon>Bacillati</taxon>
        <taxon>Bacillota</taxon>
        <taxon>Bacilli</taxon>
        <taxon>Lactobacillales</taxon>
        <taxon>Lactobacillaceae</taxon>
        <taxon>Philodulcilactobacillus</taxon>
    </lineage>
</organism>
<feature type="binding site" evidence="11">
    <location>
        <position position="102"/>
    </location>
    <ligand>
        <name>pyridoxal 5'-phosphate</name>
        <dbReference type="ChEBI" id="CHEBI:597326"/>
    </ligand>
</feature>
<feature type="binding site" evidence="11">
    <location>
        <position position="42"/>
    </location>
    <ligand>
        <name>L-glutamate</name>
        <dbReference type="ChEBI" id="CHEBI:29985"/>
    </ligand>
</feature>
<evidence type="ECO:0000256" key="9">
    <source>
        <dbReference type="ARBA" id="ARBA00047630"/>
    </source>
</evidence>
<feature type="modified residue" description="N6-(pyridoxal phosphate)lysine" evidence="11">
    <location>
        <position position="197"/>
    </location>
</feature>
<reference evidence="14" key="2">
    <citation type="journal article" date="2023" name="PLoS ONE">
        <title>Philodulcilactobacillus myokoensis gen. nov., sp. nov., a fructophilic, acidophilic, and agar-phobic lactic acid bacterium isolated from fermented vegetable extracts.</title>
        <authorList>
            <person name="Kouya T."/>
            <person name="Ishiyama Y."/>
            <person name="Ohashi S."/>
            <person name="Kumakubo R."/>
            <person name="Yamazaki T."/>
            <person name="Otaki T."/>
        </authorList>
    </citation>
    <scope>NUCLEOTIDE SEQUENCE</scope>
    <source>
        <strain evidence="14">WR16-4</strain>
    </source>
</reference>
<feature type="domain" description="Aminotransferase class V" evidence="13">
    <location>
        <begin position="4"/>
        <end position="348"/>
    </location>
</feature>
<evidence type="ECO:0000256" key="1">
    <source>
        <dbReference type="ARBA" id="ARBA00003483"/>
    </source>
</evidence>
<dbReference type="Gene3D" id="3.90.1150.10">
    <property type="entry name" value="Aspartate Aminotransferase, domain 1"/>
    <property type="match status" value="1"/>
</dbReference>
<proteinExistence type="inferred from homology"/>
<dbReference type="InterPro" id="IPR022278">
    <property type="entry name" value="Pser_aminoTfrase"/>
</dbReference>
<evidence type="ECO:0000256" key="6">
    <source>
        <dbReference type="ARBA" id="ARBA00022679"/>
    </source>
</evidence>